<dbReference type="PRINTS" id="PR01021">
    <property type="entry name" value="OMPADOMAIN"/>
</dbReference>
<reference evidence="7" key="1">
    <citation type="journal article" date="2014" name="Int. J. Syst. Evol. Microbiol.">
        <title>Complete genome sequence of Corynebacterium casei LMG S-19264T (=DSM 44701T), isolated from a smear-ripened cheese.</title>
        <authorList>
            <consortium name="US DOE Joint Genome Institute (JGI-PGF)"/>
            <person name="Walter F."/>
            <person name="Albersmeier A."/>
            <person name="Kalinowski J."/>
            <person name="Ruckert C."/>
        </authorList>
    </citation>
    <scope>NUCLEOTIDE SEQUENCE</scope>
    <source>
        <strain evidence="7">KCTC 42650</strain>
    </source>
</reference>
<evidence type="ECO:0000256" key="2">
    <source>
        <dbReference type="ARBA" id="ARBA00023136"/>
    </source>
</evidence>
<dbReference type="GO" id="GO:0009279">
    <property type="term" value="C:cell outer membrane"/>
    <property type="evidence" value="ECO:0007669"/>
    <property type="project" value="UniProtKB-SubCell"/>
</dbReference>
<dbReference type="PRINTS" id="PR01023">
    <property type="entry name" value="NAFLGMOTY"/>
</dbReference>
<comment type="caution">
    <text evidence="7">The sequence shown here is derived from an EMBL/GenBank/DDBJ whole genome shotgun (WGS) entry which is preliminary data.</text>
</comment>
<name>A0A8J3GWF9_9RHOB</name>
<dbReference type="InterPro" id="IPR039567">
    <property type="entry name" value="Gly-zipper"/>
</dbReference>
<keyword evidence="5" id="KW-0732">Signal</keyword>
<dbReference type="InterPro" id="IPR006664">
    <property type="entry name" value="OMP_bac"/>
</dbReference>
<dbReference type="CDD" id="cd07185">
    <property type="entry name" value="OmpA_C-like"/>
    <property type="match status" value="1"/>
</dbReference>
<sequence length="213" mass="22030">MTLKTPILAAIGATLFLTACNDPVLNDPENRNRNQGALIGSGVGAALGQLIGKDSEATIAGAAIGGIAGGLIGSSLDKQEAELRASMNNGTITNTGDRLIVTLPQDILFATDSYAVRSDLQRDLGALASNLRAYPNSTVQVVGHTDNTGDAAYNQDLSERRASSVGSVLINSGVAAGRIQIVGRGEDAPIASNLTPEGRARNRRVEVVIIPTR</sequence>
<keyword evidence="3" id="KW-0998">Cell outer membrane</keyword>
<evidence type="ECO:0000256" key="3">
    <source>
        <dbReference type="ARBA" id="ARBA00023237"/>
    </source>
</evidence>
<dbReference type="EMBL" id="BNCJ01000002">
    <property type="protein sequence ID" value="GHF43090.1"/>
    <property type="molecule type" value="Genomic_DNA"/>
</dbReference>
<comment type="subcellular location">
    <subcellularLocation>
        <location evidence="1">Cell outer membrane</location>
    </subcellularLocation>
</comment>
<protein>
    <submittedName>
        <fullName evidence="7">Membrane protein</fullName>
    </submittedName>
</protein>
<organism evidence="7 8">
    <name type="scientific">Seohaeicola zhoushanensis</name>
    <dbReference type="NCBI Taxonomy" id="1569283"/>
    <lineage>
        <taxon>Bacteria</taxon>
        <taxon>Pseudomonadati</taxon>
        <taxon>Pseudomonadota</taxon>
        <taxon>Alphaproteobacteria</taxon>
        <taxon>Rhodobacterales</taxon>
        <taxon>Roseobacteraceae</taxon>
        <taxon>Seohaeicola</taxon>
    </lineage>
</organism>
<dbReference type="AlphaFoldDB" id="A0A8J3GWF9"/>
<dbReference type="PROSITE" id="PS51257">
    <property type="entry name" value="PROKAR_LIPOPROTEIN"/>
    <property type="match status" value="1"/>
</dbReference>
<keyword evidence="2 4" id="KW-0472">Membrane</keyword>
<feature type="signal peptide" evidence="5">
    <location>
        <begin position="1"/>
        <end position="19"/>
    </location>
</feature>
<evidence type="ECO:0000313" key="8">
    <source>
        <dbReference type="Proteomes" id="UP000626220"/>
    </source>
</evidence>
<evidence type="ECO:0000256" key="4">
    <source>
        <dbReference type="PROSITE-ProRule" id="PRU00473"/>
    </source>
</evidence>
<reference evidence="7" key="2">
    <citation type="submission" date="2020-09" db="EMBL/GenBank/DDBJ databases">
        <authorList>
            <person name="Sun Q."/>
            <person name="Kim S."/>
        </authorList>
    </citation>
    <scope>NUCLEOTIDE SEQUENCE</scope>
    <source>
        <strain evidence="7">KCTC 42650</strain>
    </source>
</reference>
<dbReference type="InterPro" id="IPR006665">
    <property type="entry name" value="OmpA-like"/>
</dbReference>
<proteinExistence type="predicted"/>
<gene>
    <name evidence="7" type="ORF">GCM10017056_13680</name>
</gene>
<evidence type="ECO:0000313" key="7">
    <source>
        <dbReference type="EMBL" id="GHF43090.1"/>
    </source>
</evidence>
<dbReference type="PROSITE" id="PS51123">
    <property type="entry name" value="OMPA_2"/>
    <property type="match status" value="1"/>
</dbReference>
<evidence type="ECO:0000256" key="1">
    <source>
        <dbReference type="ARBA" id="ARBA00004442"/>
    </source>
</evidence>
<evidence type="ECO:0000256" key="5">
    <source>
        <dbReference type="SAM" id="SignalP"/>
    </source>
</evidence>
<dbReference type="SUPFAM" id="SSF103088">
    <property type="entry name" value="OmpA-like"/>
    <property type="match status" value="1"/>
</dbReference>
<dbReference type="RefSeq" id="WP_189679278.1">
    <property type="nucleotide sequence ID" value="NZ_BNCJ01000002.1"/>
</dbReference>
<feature type="chain" id="PRO_5035269650" evidence="5">
    <location>
        <begin position="20"/>
        <end position="213"/>
    </location>
</feature>
<dbReference type="InterPro" id="IPR036737">
    <property type="entry name" value="OmpA-like_sf"/>
</dbReference>
<dbReference type="PANTHER" id="PTHR30329">
    <property type="entry name" value="STATOR ELEMENT OF FLAGELLAR MOTOR COMPLEX"/>
    <property type="match status" value="1"/>
</dbReference>
<dbReference type="InterPro" id="IPR050330">
    <property type="entry name" value="Bact_OuterMem_StrucFunc"/>
</dbReference>
<evidence type="ECO:0000259" key="6">
    <source>
        <dbReference type="PROSITE" id="PS51123"/>
    </source>
</evidence>
<dbReference type="Pfam" id="PF13488">
    <property type="entry name" value="Gly-zipper_Omp"/>
    <property type="match status" value="1"/>
</dbReference>
<dbReference type="Pfam" id="PF00691">
    <property type="entry name" value="OmpA"/>
    <property type="match status" value="1"/>
</dbReference>
<dbReference type="PANTHER" id="PTHR30329:SF21">
    <property type="entry name" value="LIPOPROTEIN YIAD-RELATED"/>
    <property type="match status" value="1"/>
</dbReference>
<feature type="domain" description="OmpA-like" evidence="6">
    <location>
        <begin position="96"/>
        <end position="213"/>
    </location>
</feature>
<dbReference type="Gene3D" id="3.30.1330.60">
    <property type="entry name" value="OmpA-like domain"/>
    <property type="match status" value="1"/>
</dbReference>
<dbReference type="Proteomes" id="UP000626220">
    <property type="component" value="Unassembled WGS sequence"/>
</dbReference>
<keyword evidence="8" id="KW-1185">Reference proteome</keyword>
<accession>A0A8J3GWF9</accession>